<organism evidence="5 6">
    <name type="scientific">Streptomyces antnestii</name>
    <dbReference type="NCBI Taxonomy" id="2494256"/>
    <lineage>
        <taxon>Bacteria</taxon>
        <taxon>Bacillati</taxon>
        <taxon>Actinomycetota</taxon>
        <taxon>Actinomycetes</taxon>
        <taxon>Kitasatosporales</taxon>
        <taxon>Streptomycetaceae</taxon>
        <taxon>Streptomyces</taxon>
    </lineage>
</organism>
<dbReference type="Proteomes" id="UP000283128">
    <property type="component" value="Unassembled WGS sequence"/>
</dbReference>
<reference evidence="5 6" key="1">
    <citation type="submission" date="2019-01" db="EMBL/GenBank/DDBJ databases">
        <title>Genome sequences of Streptomyces and Rhizobium isolates collected from root and soil.</title>
        <authorList>
            <person name="Chhettri S."/>
            <person name="Sevigny J.L."/>
            <person name="Sen A."/>
            <person name="Ennis N."/>
            <person name="Tisa L."/>
        </authorList>
    </citation>
    <scope>NUCLEOTIDE SEQUENCE [LARGE SCALE GENOMIC DNA]</scope>
    <source>
        <strain evidence="5 6">San01</strain>
    </source>
</reference>
<dbReference type="PROSITE" id="PS51257">
    <property type="entry name" value="PROKAR_LIPOPROTEIN"/>
    <property type="match status" value="1"/>
</dbReference>
<dbReference type="OrthoDB" id="2507686at2"/>
<sequence>MLRRTAATLVSLGLVSAALLTGCGYLPGGGDEQRTVTVWLMKDSASDAFLRRFTKSFEDENPGLRLDIRIQEWTGIGAKVSAALTRKPGARAKGDAADGPAPDVIEVGNTQVPQYVDEGGLLDLSLESARDLGMDDWLPGLADPGMFHSRQYGIPWYAANRVVIYNKDLFAKAGIKRTPRTRAEWIDDTRRLNTGGDQGIYLAGQDWYTLAGFIWDEGGDLAKETGGIWEGSLHTPAALRGMAFYRQLQALGRGPRNADEEHPPQSGEFAKGDVAQIVAVPGTAQAVEEKNPGLRGKLGYFPVPGRTAAKPGSVFTGGSDLVVPENTDDRDGAVAVVKALAGAKWQKDLARTMNYVPNKTTLSGAVAAGPGVAAMAAGAARGRATPVSPLWARVEADNPIKAYMSKVLDGADPATEARAASRRITEELDASGP</sequence>
<dbReference type="Pfam" id="PF01547">
    <property type="entry name" value="SBP_bac_1"/>
    <property type="match status" value="1"/>
</dbReference>
<dbReference type="GO" id="GO:0042956">
    <property type="term" value="P:maltodextrin transmembrane transport"/>
    <property type="evidence" value="ECO:0007669"/>
    <property type="project" value="TreeGrafter"/>
</dbReference>
<dbReference type="GO" id="GO:0015768">
    <property type="term" value="P:maltose transport"/>
    <property type="evidence" value="ECO:0007669"/>
    <property type="project" value="TreeGrafter"/>
</dbReference>
<feature type="region of interest" description="Disordered" evidence="4">
    <location>
        <begin position="412"/>
        <end position="433"/>
    </location>
</feature>
<comment type="caution">
    <text evidence="5">The sequence shown here is derived from an EMBL/GenBank/DDBJ whole genome shotgun (WGS) entry which is preliminary data.</text>
</comment>
<keyword evidence="3" id="KW-0732">Signal</keyword>
<proteinExistence type="inferred from homology"/>
<evidence type="ECO:0000256" key="3">
    <source>
        <dbReference type="ARBA" id="ARBA00022729"/>
    </source>
</evidence>
<keyword evidence="6" id="KW-1185">Reference proteome</keyword>
<dbReference type="GO" id="GO:0055052">
    <property type="term" value="C:ATP-binding cassette (ABC) transporter complex, substrate-binding subunit-containing"/>
    <property type="evidence" value="ECO:0007669"/>
    <property type="project" value="TreeGrafter"/>
</dbReference>
<dbReference type="PANTHER" id="PTHR30061">
    <property type="entry name" value="MALTOSE-BINDING PERIPLASMIC PROTEIN"/>
    <property type="match status" value="1"/>
</dbReference>
<evidence type="ECO:0000313" key="6">
    <source>
        <dbReference type="Proteomes" id="UP000283128"/>
    </source>
</evidence>
<accession>A0A437PKH5</accession>
<dbReference type="PANTHER" id="PTHR30061:SF50">
    <property type="entry name" value="MALTOSE_MALTODEXTRIN-BINDING PERIPLASMIC PROTEIN"/>
    <property type="match status" value="1"/>
</dbReference>
<protein>
    <submittedName>
        <fullName evidence="5">Extracellular solute-binding protein</fullName>
    </submittedName>
</protein>
<name>A0A437PKH5_9ACTN</name>
<gene>
    <name evidence="5" type="ORF">EOT10_19985</name>
</gene>
<dbReference type="SUPFAM" id="SSF53850">
    <property type="entry name" value="Periplasmic binding protein-like II"/>
    <property type="match status" value="1"/>
</dbReference>
<comment type="similarity">
    <text evidence="1">Belongs to the bacterial solute-binding protein 1 family.</text>
</comment>
<evidence type="ECO:0000256" key="4">
    <source>
        <dbReference type="SAM" id="MobiDB-lite"/>
    </source>
</evidence>
<dbReference type="AlphaFoldDB" id="A0A437PKH5"/>
<keyword evidence="2" id="KW-0813">Transport</keyword>
<dbReference type="Gene3D" id="3.40.190.10">
    <property type="entry name" value="Periplasmic binding protein-like II"/>
    <property type="match status" value="2"/>
</dbReference>
<evidence type="ECO:0000313" key="5">
    <source>
        <dbReference type="EMBL" id="RVU22762.1"/>
    </source>
</evidence>
<dbReference type="InterPro" id="IPR006059">
    <property type="entry name" value="SBP"/>
</dbReference>
<dbReference type="GO" id="GO:1901982">
    <property type="term" value="F:maltose binding"/>
    <property type="evidence" value="ECO:0007669"/>
    <property type="project" value="TreeGrafter"/>
</dbReference>
<dbReference type="EMBL" id="RZYA01000009">
    <property type="protein sequence ID" value="RVU22762.1"/>
    <property type="molecule type" value="Genomic_DNA"/>
</dbReference>
<evidence type="ECO:0000256" key="1">
    <source>
        <dbReference type="ARBA" id="ARBA00008520"/>
    </source>
</evidence>
<evidence type="ECO:0000256" key="2">
    <source>
        <dbReference type="ARBA" id="ARBA00022448"/>
    </source>
</evidence>
<dbReference type="RefSeq" id="WP_127829818.1">
    <property type="nucleotide sequence ID" value="NZ_RZYA01000009.1"/>
</dbReference>